<accession>A0A8S1WUF2</accession>
<dbReference type="EMBL" id="CAJJDP010000100">
    <property type="protein sequence ID" value="CAD8191759.1"/>
    <property type="molecule type" value="Genomic_DNA"/>
</dbReference>
<evidence type="ECO:0000313" key="1">
    <source>
        <dbReference type="EMBL" id="CAD8191759.1"/>
    </source>
</evidence>
<dbReference type="AlphaFoldDB" id="A0A8S1WUF2"/>
<keyword evidence="2" id="KW-1185">Reference proteome</keyword>
<name>A0A8S1WUF2_PAROT</name>
<proteinExistence type="predicted"/>
<comment type="caution">
    <text evidence="1">The sequence shown here is derived from an EMBL/GenBank/DDBJ whole genome shotgun (WGS) entry which is preliminary data.</text>
</comment>
<organism evidence="1 2">
    <name type="scientific">Paramecium octaurelia</name>
    <dbReference type="NCBI Taxonomy" id="43137"/>
    <lineage>
        <taxon>Eukaryota</taxon>
        <taxon>Sar</taxon>
        <taxon>Alveolata</taxon>
        <taxon>Ciliophora</taxon>
        <taxon>Intramacronucleata</taxon>
        <taxon>Oligohymenophorea</taxon>
        <taxon>Peniculida</taxon>
        <taxon>Parameciidae</taxon>
        <taxon>Paramecium</taxon>
    </lineage>
</organism>
<reference evidence="1" key="1">
    <citation type="submission" date="2021-01" db="EMBL/GenBank/DDBJ databases">
        <authorList>
            <consortium name="Genoscope - CEA"/>
            <person name="William W."/>
        </authorList>
    </citation>
    <scope>NUCLEOTIDE SEQUENCE</scope>
</reference>
<sequence>MVNDSFKCLIINSILELIKQDIKLEIIKQKIGLQQGIALKNIIKRQQNLAQFIGQIFNHWYQINNLKTKIFMMRKANIIVKLFIHMEFRNSNLCIYFVLFANNEMSIWLQFCKCLKSFERIGIQQRQQNNNNSNEEENQIRQHQIIIILNLICNNFELLFQYAQQHNLISVNLDQFFIEND</sequence>
<dbReference type="Proteomes" id="UP000683925">
    <property type="component" value="Unassembled WGS sequence"/>
</dbReference>
<protein>
    <submittedName>
        <fullName evidence="1">Uncharacterized protein</fullName>
    </submittedName>
</protein>
<gene>
    <name evidence="1" type="ORF">POCTA_138.1.T1000169</name>
</gene>
<evidence type="ECO:0000313" key="2">
    <source>
        <dbReference type="Proteomes" id="UP000683925"/>
    </source>
</evidence>